<dbReference type="Pfam" id="PF14222">
    <property type="entry name" value="MOR2-PAG1_N"/>
    <property type="match status" value="1"/>
</dbReference>
<protein>
    <submittedName>
        <fullName evidence="4">MOR2-PAG1_N domain-containing protein</fullName>
    </submittedName>
</protein>
<accession>A0A180H5C7</accession>
<dbReference type="GO" id="GO:0005938">
    <property type="term" value="C:cell cortex"/>
    <property type="evidence" value="ECO:0007669"/>
    <property type="project" value="TreeGrafter"/>
</dbReference>
<keyword evidence="5" id="KW-1185">Reference proteome</keyword>
<proteinExistence type="predicted"/>
<organism evidence="3">
    <name type="scientific">Puccinia triticina (isolate 1-1 / race 1 (BBBD))</name>
    <name type="common">Brown leaf rust fungus</name>
    <dbReference type="NCBI Taxonomy" id="630390"/>
    <lineage>
        <taxon>Eukaryota</taxon>
        <taxon>Fungi</taxon>
        <taxon>Dikarya</taxon>
        <taxon>Basidiomycota</taxon>
        <taxon>Pucciniomycotina</taxon>
        <taxon>Pucciniomycetes</taxon>
        <taxon>Pucciniales</taxon>
        <taxon>Pucciniaceae</taxon>
        <taxon>Puccinia</taxon>
    </lineage>
</organism>
<feature type="region of interest" description="Disordered" evidence="1">
    <location>
        <begin position="298"/>
        <end position="321"/>
    </location>
</feature>
<evidence type="ECO:0000256" key="1">
    <source>
        <dbReference type="SAM" id="MobiDB-lite"/>
    </source>
</evidence>
<evidence type="ECO:0000259" key="2">
    <source>
        <dbReference type="Pfam" id="PF14222"/>
    </source>
</evidence>
<reference evidence="4" key="4">
    <citation type="submission" date="2025-05" db="UniProtKB">
        <authorList>
            <consortium name="EnsemblFungi"/>
        </authorList>
    </citation>
    <scope>IDENTIFICATION</scope>
    <source>
        <strain evidence="4">isolate 1-1 / race 1 (BBBD)</strain>
    </source>
</reference>
<feature type="compositionally biased region" description="Polar residues" evidence="1">
    <location>
        <begin position="298"/>
        <end position="307"/>
    </location>
</feature>
<name>A0A180H5C7_PUCT1</name>
<sequence length="321" mass="34815">MLFMDSSTPAAAAQSHICLEKQPRVTSGNSLNLRRVTAVLSERKHLALVYILCRALISVVQVVTREALGEDLGTRLEEIIFNSIKNADPHVTARTPNKQANMNMFAYLLGALSNIRFTSVSNCFAAEMDAMNWVAHLCDQKDGEARLGYLVRGVQFLKLKVYPLEAFKDTADFIATFSTLFESSRGSSVKTAMAKTLGPLLAQVVQSATAEVNHPVWGKAIKLILSKSHSMSDKPLKSRYWNSTVPLMCAAVGAAPQELLQPKQSVLRTVDSGWGGSHTASTGPSCQRKQLRAALMSSSAGTFSPPKSDSDRATAAPLEML</sequence>
<evidence type="ECO:0000313" key="3">
    <source>
        <dbReference type="EMBL" id="OAW00002.1"/>
    </source>
</evidence>
<gene>
    <name evidence="3" type="ORF">PTTG_25134</name>
</gene>
<dbReference type="GO" id="GO:0030427">
    <property type="term" value="C:site of polarized growth"/>
    <property type="evidence" value="ECO:0007669"/>
    <property type="project" value="TreeGrafter"/>
</dbReference>
<evidence type="ECO:0000313" key="5">
    <source>
        <dbReference type="Proteomes" id="UP000005240"/>
    </source>
</evidence>
<dbReference type="InterPro" id="IPR039867">
    <property type="entry name" value="Furry/Tao3/Mor2"/>
</dbReference>
<reference evidence="4 5" key="3">
    <citation type="journal article" date="2017" name="G3 (Bethesda)">
        <title>Comparative analysis highlights variable genome content of wheat rusts and divergence of the mating loci.</title>
        <authorList>
            <person name="Cuomo C.A."/>
            <person name="Bakkeren G."/>
            <person name="Khalil H.B."/>
            <person name="Panwar V."/>
            <person name="Joly D."/>
            <person name="Linning R."/>
            <person name="Sakthikumar S."/>
            <person name="Song X."/>
            <person name="Adiconis X."/>
            <person name="Fan L."/>
            <person name="Goldberg J.M."/>
            <person name="Levin J.Z."/>
            <person name="Young S."/>
            <person name="Zeng Q."/>
            <person name="Anikster Y."/>
            <person name="Bruce M."/>
            <person name="Wang M."/>
            <person name="Yin C."/>
            <person name="McCallum B."/>
            <person name="Szabo L.J."/>
            <person name="Hulbert S."/>
            <person name="Chen X."/>
            <person name="Fellers J.P."/>
        </authorList>
    </citation>
    <scope>NUCLEOTIDE SEQUENCE</scope>
    <source>
        <strain evidence="4">isolate 1-1 / race 1 (BBBD)</strain>
        <strain evidence="5">Isolate 1-1 / race 1 (BBBD)</strain>
    </source>
</reference>
<dbReference type="PANTHER" id="PTHR12295">
    <property type="entry name" value="FURRY-RELATED"/>
    <property type="match status" value="1"/>
</dbReference>
<reference evidence="3" key="2">
    <citation type="submission" date="2016-05" db="EMBL/GenBank/DDBJ databases">
        <title>Comparative analysis highlights variable genome content of wheat rusts and divergence of the mating loci.</title>
        <authorList>
            <person name="Cuomo C.A."/>
            <person name="Bakkeren G."/>
            <person name="Szabo L."/>
            <person name="Khalil H."/>
            <person name="Joly D."/>
            <person name="Goldberg J."/>
            <person name="Young S."/>
            <person name="Zeng Q."/>
            <person name="Fellers J."/>
        </authorList>
    </citation>
    <scope>NUCLEOTIDE SEQUENCE [LARGE SCALE GENOMIC DNA]</scope>
    <source>
        <strain evidence="3">1-1 BBBD Race 1</strain>
    </source>
</reference>
<dbReference type="EnsemblFungi" id="PTTG_25134-t43_1">
    <property type="protein sequence ID" value="PTTG_25134-t43_1-p1"/>
    <property type="gene ID" value="PTTG_25134"/>
</dbReference>
<dbReference type="AlphaFoldDB" id="A0A180H5C7"/>
<reference evidence="3" key="1">
    <citation type="submission" date="2009-11" db="EMBL/GenBank/DDBJ databases">
        <authorList>
            <consortium name="The Broad Institute Genome Sequencing Platform"/>
            <person name="Ward D."/>
            <person name="Feldgarden M."/>
            <person name="Earl A."/>
            <person name="Young S.K."/>
            <person name="Zeng Q."/>
            <person name="Koehrsen M."/>
            <person name="Alvarado L."/>
            <person name="Berlin A."/>
            <person name="Bochicchio J."/>
            <person name="Borenstein D."/>
            <person name="Chapman S.B."/>
            <person name="Chen Z."/>
            <person name="Engels R."/>
            <person name="Freedman E."/>
            <person name="Gellesch M."/>
            <person name="Goldberg J."/>
            <person name="Griggs A."/>
            <person name="Gujja S."/>
            <person name="Heilman E."/>
            <person name="Heiman D."/>
            <person name="Hepburn T."/>
            <person name="Howarth C."/>
            <person name="Jen D."/>
            <person name="Larson L."/>
            <person name="Lewis B."/>
            <person name="Mehta T."/>
            <person name="Park D."/>
            <person name="Pearson M."/>
            <person name="Roberts A."/>
            <person name="Saif S."/>
            <person name="Shea T."/>
            <person name="Shenoy N."/>
            <person name="Sisk P."/>
            <person name="Stolte C."/>
            <person name="Sykes S."/>
            <person name="Thomson T."/>
            <person name="Walk T."/>
            <person name="White J."/>
            <person name="Yandava C."/>
            <person name="Izard J."/>
            <person name="Baranova O.V."/>
            <person name="Blanton J.M."/>
            <person name="Tanner A.C."/>
            <person name="Dewhirst F.E."/>
            <person name="Haas B."/>
            <person name="Nusbaum C."/>
            <person name="Birren B."/>
        </authorList>
    </citation>
    <scope>NUCLEOTIDE SEQUENCE [LARGE SCALE GENOMIC DNA]</scope>
    <source>
        <strain evidence="3">1-1 BBBD Race 1</strain>
    </source>
</reference>
<dbReference type="EMBL" id="ADAS02000001">
    <property type="protein sequence ID" value="OAW00002.1"/>
    <property type="molecule type" value="Genomic_DNA"/>
</dbReference>
<dbReference type="STRING" id="630390.A0A180H5C7"/>
<dbReference type="GO" id="GO:0000902">
    <property type="term" value="P:cell morphogenesis"/>
    <property type="evidence" value="ECO:0007669"/>
    <property type="project" value="InterPro"/>
</dbReference>
<dbReference type="OrthoDB" id="6287725at2759"/>
<feature type="domain" description="Cell morphogenesis protein N-terminal" evidence="2">
    <location>
        <begin position="42"/>
        <end position="261"/>
    </location>
</feature>
<dbReference type="VEuPathDB" id="FungiDB:PTTG_25134"/>
<evidence type="ECO:0000313" key="4">
    <source>
        <dbReference type="EnsemblFungi" id="PTTG_25134-t43_1-p1"/>
    </source>
</evidence>
<dbReference type="InterPro" id="IPR025614">
    <property type="entry name" value="Cell_morpho_N"/>
</dbReference>
<dbReference type="Proteomes" id="UP000005240">
    <property type="component" value="Unassembled WGS sequence"/>
</dbReference>
<dbReference type="PANTHER" id="PTHR12295:SF30">
    <property type="entry name" value="PROTEIN FURRY"/>
    <property type="match status" value="1"/>
</dbReference>